<dbReference type="GO" id="GO:0005737">
    <property type="term" value="C:cytoplasm"/>
    <property type="evidence" value="ECO:0007669"/>
    <property type="project" value="UniProtKB-SubCell"/>
</dbReference>
<evidence type="ECO:0000256" key="10">
    <source>
        <dbReference type="ARBA" id="ARBA00022723"/>
    </source>
</evidence>
<dbReference type="GO" id="GO:0030145">
    <property type="term" value="F:manganese ion binding"/>
    <property type="evidence" value="ECO:0007669"/>
    <property type="project" value="UniProtKB-UniRule"/>
</dbReference>
<dbReference type="InterPro" id="IPR012337">
    <property type="entry name" value="RNaseH-like_sf"/>
</dbReference>
<dbReference type="EC" id="3.1.26.4" evidence="6 14"/>
<dbReference type="PANTHER" id="PTHR10954:SF18">
    <property type="entry name" value="RIBONUCLEASE HII"/>
    <property type="match status" value="1"/>
</dbReference>
<reference evidence="18" key="1">
    <citation type="submission" date="2020-08" db="EMBL/GenBank/DDBJ databases">
        <title>Genome public.</title>
        <authorList>
            <person name="Liu C."/>
            <person name="Sun Q."/>
        </authorList>
    </citation>
    <scope>NUCLEOTIDE SEQUENCE</scope>
    <source>
        <strain evidence="18">BX12</strain>
    </source>
</reference>
<keyword evidence="12 14" id="KW-0378">Hydrolase</keyword>
<dbReference type="Gene3D" id="3.30.420.10">
    <property type="entry name" value="Ribonuclease H-like superfamily/Ribonuclease H"/>
    <property type="match status" value="1"/>
</dbReference>
<evidence type="ECO:0000256" key="1">
    <source>
        <dbReference type="ARBA" id="ARBA00000077"/>
    </source>
</evidence>
<keyword evidence="19" id="KW-1185">Reference proteome</keyword>
<dbReference type="InterPro" id="IPR036397">
    <property type="entry name" value="RNaseH_sf"/>
</dbReference>
<dbReference type="Pfam" id="PF01351">
    <property type="entry name" value="RNase_HII"/>
    <property type="match status" value="1"/>
</dbReference>
<keyword evidence="13 14" id="KW-0464">Manganese</keyword>
<comment type="similarity">
    <text evidence="5 14 16">Belongs to the RNase HII family.</text>
</comment>
<dbReference type="FunFam" id="3.30.420.10:FF:000006">
    <property type="entry name" value="Ribonuclease HII"/>
    <property type="match status" value="1"/>
</dbReference>
<feature type="binding site" evidence="14 15">
    <location>
        <position position="36"/>
    </location>
    <ligand>
        <name>a divalent metal cation</name>
        <dbReference type="ChEBI" id="CHEBI:60240"/>
    </ligand>
</feature>
<keyword evidence="8 14" id="KW-0963">Cytoplasm</keyword>
<dbReference type="RefSeq" id="WP_187304350.1">
    <property type="nucleotide sequence ID" value="NZ_JACRYT010000030.1"/>
</dbReference>
<dbReference type="InterPro" id="IPR024567">
    <property type="entry name" value="RNase_HII/HIII_dom"/>
</dbReference>
<dbReference type="GO" id="GO:0003723">
    <property type="term" value="F:RNA binding"/>
    <property type="evidence" value="ECO:0007669"/>
    <property type="project" value="UniProtKB-UniRule"/>
</dbReference>
<protein>
    <recommendedName>
        <fullName evidence="7 14">Ribonuclease HII</fullName>
        <shortName evidence="14">RNase HII</shortName>
        <ecNumber evidence="6 14">3.1.26.4</ecNumber>
    </recommendedName>
</protein>
<evidence type="ECO:0000259" key="17">
    <source>
        <dbReference type="PROSITE" id="PS51975"/>
    </source>
</evidence>
<dbReference type="GO" id="GO:0004523">
    <property type="term" value="F:RNA-DNA hybrid ribonuclease activity"/>
    <property type="evidence" value="ECO:0007669"/>
    <property type="project" value="UniProtKB-UniRule"/>
</dbReference>
<comment type="cofactor">
    <cofactor evidence="14 15">
        <name>Mn(2+)</name>
        <dbReference type="ChEBI" id="CHEBI:29035"/>
    </cofactor>
    <cofactor evidence="14 15">
        <name>Mg(2+)</name>
        <dbReference type="ChEBI" id="CHEBI:18420"/>
    </cofactor>
    <text evidence="14 15">Manganese or magnesium. Binds 1 divalent metal ion per monomer in the absence of substrate. May bind a second metal ion after substrate binding.</text>
</comment>
<name>A0A923NNL5_9FIRM</name>
<accession>A0A923NNL5</accession>
<dbReference type="HAMAP" id="MF_00052_B">
    <property type="entry name" value="RNase_HII_B"/>
    <property type="match status" value="1"/>
</dbReference>
<evidence type="ECO:0000256" key="13">
    <source>
        <dbReference type="ARBA" id="ARBA00023211"/>
    </source>
</evidence>
<comment type="cofactor">
    <cofactor evidence="2">
        <name>Mg(2+)</name>
        <dbReference type="ChEBI" id="CHEBI:18420"/>
    </cofactor>
</comment>
<comment type="function">
    <text evidence="3 14 16">Endonuclease that specifically degrades the RNA of RNA-DNA hybrids.</text>
</comment>
<dbReference type="SUPFAM" id="SSF53098">
    <property type="entry name" value="Ribonuclease H-like"/>
    <property type="match status" value="1"/>
</dbReference>
<evidence type="ECO:0000256" key="6">
    <source>
        <dbReference type="ARBA" id="ARBA00012180"/>
    </source>
</evidence>
<evidence type="ECO:0000256" key="4">
    <source>
        <dbReference type="ARBA" id="ARBA00004496"/>
    </source>
</evidence>
<keyword evidence="10 14" id="KW-0479">Metal-binding</keyword>
<proteinExistence type="inferred from homology"/>
<evidence type="ECO:0000256" key="8">
    <source>
        <dbReference type="ARBA" id="ARBA00022490"/>
    </source>
</evidence>
<evidence type="ECO:0000313" key="18">
    <source>
        <dbReference type="EMBL" id="MBC6681255.1"/>
    </source>
</evidence>
<dbReference type="EMBL" id="JACRYT010000030">
    <property type="protein sequence ID" value="MBC6681255.1"/>
    <property type="molecule type" value="Genomic_DNA"/>
</dbReference>
<dbReference type="CDD" id="cd07182">
    <property type="entry name" value="RNase_HII_bacteria_HII_like"/>
    <property type="match status" value="1"/>
</dbReference>
<dbReference type="PANTHER" id="PTHR10954">
    <property type="entry name" value="RIBONUCLEASE H2 SUBUNIT A"/>
    <property type="match status" value="1"/>
</dbReference>
<feature type="binding site" evidence="14 15">
    <location>
        <position position="37"/>
    </location>
    <ligand>
        <name>a divalent metal cation</name>
        <dbReference type="ChEBI" id="CHEBI:60240"/>
    </ligand>
</feature>
<keyword evidence="9 14" id="KW-0540">Nuclease</keyword>
<gene>
    <name evidence="14" type="primary">rnhB</name>
    <name evidence="18" type="ORF">H9L42_15690</name>
</gene>
<evidence type="ECO:0000256" key="9">
    <source>
        <dbReference type="ARBA" id="ARBA00022722"/>
    </source>
</evidence>
<dbReference type="GO" id="GO:0032299">
    <property type="term" value="C:ribonuclease H2 complex"/>
    <property type="evidence" value="ECO:0007669"/>
    <property type="project" value="TreeGrafter"/>
</dbReference>
<organism evidence="18 19">
    <name type="scientific">Zhenpiania hominis</name>
    <dbReference type="NCBI Taxonomy" id="2763644"/>
    <lineage>
        <taxon>Bacteria</taxon>
        <taxon>Bacillati</taxon>
        <taxon>Bacillota</taxon>
        <taxon>Clostridia</taxon>
        <taxon>Peptostreptococcales</taxon>
        <taxon>Anaerovoracaceae</taxon>
        <taxon>Zhenpiania</taxon>
    </lineage>
</organism>
<evidence type="ECO:0000256" key="16">
    <source>
        <dbReference type="RuleBase" id="RU003515"/>
    </source>
</evidence>
<sequence length="218" mass="24262">MNKKERELFQRQRLEEMKQFEKEICGEEAACIAGVDEAGRGPLAGPVVAAAVVLPRDFDVPGIDDSKKLTEKRREAMYPIIKETALAWGIGIVDHEKIDEINILQAAREAMRQAVSEASRKLAAKGMKLDHILFDAMTIEDISIPQTNVIKGDSKSLSIAAASILAKVTRDRMMVEFAAQYPGYGFEKNKGYGTKAHYEGLRTRGVCPIHRKTFLKNL</sequence>
<evidence type="ECO:0000313" key="19">
    <source>
        <dbReference type="Proteomes" id="UP000602647"/>
    </source>
</evidence>
<evidence type="ECO:0000256" key="15">
    <source>
        <dbReference type="PROSITE-ProRule" id="PRU01319"/>
    </source>
</evidence>
<evidence type="ECO:0000256" key="11">
    <source>
        <dbReference type="ARBA" id="ARBA00022759"/>
    </source>
</evidence>
<evidence type="ECO:0000256" key="7">
    <source>
        <dbReference type="ARBA" id="ARBA00019179"/>
    </source>
</evidence>
<dbReference type="AlphaFoldDB" id="A0A923NNL5"/>
<keyword evidence="11 14" id="KW-0255">Endonuclease</keyword>
<comment type="catalytic activity">
    <reaction evidence="1 14 15 16">
        <text>Endonucleolytic cleavage to 5'-phosphomonoester.</text>
        <dbReference type="EC" id="3.1.26.4"/>
    </reaction>
</comment>
<evidence type="ECO:0000256" key="14">
    <source>
        <dbReference type="HAMAP-Rule" id="MF_00052"/>
    </source>
</evidence>
<dbReference type="InterPro" id="IPR001352">
    <property type="entry name" value="RNase_HII/HIII"/>
</dbReference>
<feature type="domain" description="RNase H type-2" evidence="17">
    <location>
        <begin position="30"/>
        <end position="218"/>
    </location>
</feature>
<evidence type="ECO:0000256" key="3">
    <source>
        <dbReference type="ARBA" id="ARBA00004065"/>
    </source>
</evidence>
<dbReference type="Proteomes" id="UP000602647">
    <property type="component" value="Unassembled WGS sequence"/>
</dbReference>
<dbReference type="InterPro" id="IPR022898">
    <property type="entry name" value="RNase_HII"/>
</dbReference>
<dbReference type="GO" id="GO:0043137">
    <property type="term" value="P:DNA replication, removal of RNA primer"/>
    <property type="evidence" value="ECO:0007669"/>
    <property type="project" value="TreeGrafter"/>
</dbReference>
<evidence type="ECO:0000256" key="2">
    <source>
        <dbReference type="ARBA" id="ARBA00001946"/>
    </source>
</evidence>
<comment type="caution">
    <text evidence="18">The sequence shown here is derived from an EMBL/GenBank/DDBJ whole genome shotgun (WGS) entry which is preliminary data.</text>
</comment>
<dbReference type="PROSITE" id="PS51975">
    <property type="entry name" value="RNASE_H_2"/>
    <property type="match status" value="1"/>
</dbReference>
<dbReference type="NCBIfam" id="NF000594">
    <property type="entry name" value="PRK00015.1-1"/>
    <property type="match status" value="1"/>
</dbReference>
<evidence type="ECO:0000256" key="5">
    <source>
        <dbReference type="ARBA" id="ARBA00007383"/>
    </source>
</evidence>
<dbReference type="GO" id="GO:0006298">
    <property type="term" value="P:mismatch repair"/>
    <property type="evidence" value="ECO:0007669"/>
    <property type="project" value="TreeGrafter"/>
</dbReference>
<comment type="subcellular location">
    <subcellularLocation>
        <location evidence="4 14">Cytoplasm</location>
    </subcellularLocation>
</comment>
<feature type="binding site" evidence="14 15">
    <location>
        <position position="135"/>
    </location>
    <ligand>
        <name>a divalent metal cation</name>
        <dbReference type="ChEBI" id="CHEBI:60240"/>
    </ligand>
</feature>
<dbReference type="NCBIfam" id="NF000595">
    <property type="entry name" value="PRK00015.1-3"/>
    <property type="match status" value="1"/>
</dbReference>
<evidence type="ECO:0000256" key="12">
    <source>
        <dbReference type="ARBA" id="ARBA00022801"/>
    </source>
</evidence>